<dbReference type="OrthoDB" id="267079at2759"/>
<dbReference type="Proteomes" id="UP000278807">
    <property type="component" value="Unassembled WGS sequence"/>
</dbReference>
<organism evidence="4">
    <name type="scientific">Rodentolepis nana</name>
    <name type="common">Dwarf tapeworm</name>
    <name type="synonym">Hymenolepis nana</name>
    <dbReference type="NCBI Taxonomy" id="102285"/>
    <lineage>
        <taxon>Eukaryota</taxon>
        <taxon>Metazoa</taxon>
        <taxon>Spiralia</taxon>
        <taxon>Lophotrochozoa</taxon>
        <taxon>Platyhelminthes</taxon>
        <taxon>Cestoda</taxon>
        <taxon>Eucestoda</taxon>
        <taxon>Cyclophyllidea</taxon>
        <taxon>Hymenolepididae</taxon>
        <taxon>Rodentolepis</taxon>
    </lineage>
</organism>
<protein>
    <submittedName>
        <fullName evidence="4">HELICc2 domain-containing protein</fullName>
    </submittedName>
</protein>
<evidence type="ECO:0000313" key="4">
    <source>
        <dbReference type="WBParaSite" id="HNAJ_0001240901-mRNA-1"/>
    </source>
</evidence>
<dbReference type="InterPro" id="IPR006555">
    <property type="entry name" value="ATP-dep_Helicase_C"/>
</dbReference>
<dbReference type="EMBL" id="UZAE01014274">
    <property type="protein sequence ID" value="VDO12989.1"/>
    <property type="molecule type" value="Genomic_DNA"/>
</dbReference>
<evidence type="ECO:0000313" key="2">
    <source>
        <dbReference type="EMBL" id="VDO12989.1"/>
    </source>
</evidence>
<reference evidence="4" key="1">
    <citation type="submission" date="2017-02" db="UniProtKB">
        <authorList>
            <consortium name="WormBaseParasite"/>
        </authorList>
    </citation>
    <scope>IDENTIFICATION</scope>
</reference>
<proteinExistence type="predicted"/>
<dbReference type="WBParaSite" id="HNAJ_0001240901-mRNA-1">
    <property type="protein sequence ID" value="HNAJ_0001240901-mRNA-1"/>
    <property type="gene ID" value="HNAJ_0001240901"/>
</dbReference>
<dbReference type="AlphaFoldDB" id="A0A0R3TX21"/>
<name>A0A0R3TX21_RODNA</name>
<dbReference type="GO" id="GO:0006139">
    <property type="term" value="P:nucleobase-containing compound metabolic process"/>
    <property type="evidence" value="ECO:0007669"/>
    <property type="project" value="InterPro"/>
</dbReference>
<dbReference type="InterPro" id="IPR027417">
    <property type="entry name" value="P-loop_NTPase"/>
</dbReference>
<reference evidence="2 3" key="2">
    <citation type="submission" date="2018-11" db="EMBL/GenBank/DDBJ databases">
        <authorList>
            <consortium name="Pathogen Informatics"/>
        </authorList>
    </citation>
    <scope>NUCLEOTIDE SEQUENCE [LARGE SCALE GENOMIC DNA]</scope>
</reference>
<dbReference type="GO" id="GO:0003676">
    <property type="term" value="F:nucleic acid binding"/>
    <property type="evidence" value="ECO:0007669"/>
    <property type="project" value="InterPro"/>
</dbReference>
<dbReference type="Gene3D" id="3.40.50.300">
    <property type="entry name" value="P-loop containing nucleotide triphosphate hydrolases"/>
    <property type="match status" value="1"/>
</dbReference>
<dbReference type="GO" id="GO:0004386">
    <property type="term" value="F:helicase activity"/>
    <property type="evidence" value="ECO:0007669"/>
    <property type="project" value="InterPro"/>
</dbReference>
<keyword evidence="3" id="KW-1185">Reference proteome</keyword>
<evidence type="ECO:0000259" key="1">
    <source>
        <dbReference type="Pfam" id="PF13307"/>
    </source>
</evidence>
<dbReference type="STRING" id="102285.A0A0R3TX21"/>
<dbReference type="Pfam" id="PF13307">
    <property type="entry name" value="Helicase_C_2"/>
    <property type="match status" value="1"/>
</dbReference>
<evidence type="ECO:0000313" key="3">
    <source>
        <dbReference type="Proteomes" id="UP000278807"/>
    </source>
</evidence>
<sequence>MTLLELWSSSVFHIQTGGQRFCEALCMLSVNQAIGCSIRYENNYAIVFLMDQRLINNRRLRQLLPSWAQIAFKPLFSHFETLKLETVAFFARTLIDAS</sequence>
<gene>
    <name evidence="2" type="ORF">HNAJ_LOCUS12394</name>
</gene>
<dbReference type="GO" id="GO:0016818">
    <property type="term" value="F:hydrolase activity, acting on acid anhydrides, in phosphorus-containing anhydrides"/>
    <property type="evidence" value="ECO:0007669"/>
    <property type="project" value="InterPro"/>
</dbReference>
<dbReference type="GO" id="GO:0005524">
    <property type="term" value="F:ATP binding"/>
    <property type="evidence" value="ECO:0007669"/>
    <property type="project" value="InterPro"/>
</dbReference>
<accession>A0A0R3TX21</accession>
<feature type="domain" description="ATP-dependent helicase C-terminal" evidence="1">
    <location>
        <begin position="17"/>
        <end position="68"/>
    </location>
</feature>